<protein>
    <submittedName>
        <fullName evidence="1">Uncharacterized protein</fullName>
    </submittedName>
</protein>
<reference evidence="1" key="2">
    <citation type="submission" date="2020-11" db="EMBL/GenBank/DDBJ databases">
        <authorList>
            <person name="McCartney M.A."/>
            <person name="Auch B."/>
            <person name="Kono T."/>
            <person name="Mallez S."/>
            <person name="Becker A."/>
            <person name="Gohl D.M."/>
            <person name="Silverstein K.A.T."/>
            <person name="Koren S."/>
            <person name="Bechman K.B."/>
            <person name="Herman A."/>
            <person name="Abrahante J.E."/>
            <person name="Garbe J."/>
        </authorList>
    </citation>
    <scope>NUCLEOTIDE SEQUENCE</scope>
    <source>
        <strain evidence="1">Duluth1</strain>
        <tissue evidence="1">Whole animal</tissue>
    </source>
</reference>
<name>A0A9D3YGR2_DREPO</name>
<accession>A0A9D3YGR2</accession>
<gene>
    <name evidence="1" type="ORF">DPMN_074687</name>
</gene>
<keyword evidence="2" id="KW-1185">Reference proteome</keyword>
<dbReference type="EMBL" id="JAIWYP010000015">
    <property type="protein sequence ID" value="KAH3699726.1"/>
    <property type="molecule type" value="Genomic_DNA"/>
</dbReference>
<evidence type="ECO:0000313" key="1">
    <source>
        <dbReference type="EMBL" id="KAH3699726.1"/>
    </source>
</evidence>
<proteinExistence type="predicted"/>
<reference evidence="1" key="1">
    <citation type="journal article" date="2019" name="bioRxiv">
        <title>The Genome of the Zebra Mussel, Dreissena polymorpha: A Resource for Invasive Species Research.</title>
        <authorList>
            <person name="McCartney M.A."/>
            <person name="Auch B."/>
            <person name="Kono T."/>
            <person name="Mallez S."/>
            <person name="Zhang Y."/>
            <person name="Obille A."/>
            <person name="Becker A."/>
            <person name="Abrahante J.E."/>
            <person name="Garbe J."/>
            <person name="Badalamenti J.P."/>
            <person name="Herman A."/>
            <person name="Mangelson H."/>
            <person name="Liachko I."/>
            <person name="Sullivan S."/>
            <person name="Sone E.D."/>
            <person name="Koren S."/>
            <person name="Silverstein K.A.T."/>
            <person name="Beckman K.B."/>
            <person name="Gohl D.M."/>
        </authorList>
    </citation>
    <scope>NUCLEOTIDE SEQUENCE</scope>
    <source>
        <strain evidence="1">Duluth1</strain>
        <tissue evidence="1">Whole animal</tissue>
    </source>
</reference>
<comment type="caution">
    <text evidence="1">The sequence shown here is derived from an EMBL/GenBank/DDBJ whole genome shotgun (WGS) entry which is preliminary data.</text>
</comment>
<dbReference type="AlphaFoldDB" id="A0A9D3YGR2"/>
<sequence length="89" mass="10154">MSHMLPNTHHFLRPSNDESWLRLCTPPGTTLCEFVQNGTLEECRRLGHQEKSWMDNLIETTSLPMDEFLSAAHSRPGRSRISVSSSLFP</sequence>
<evidence type="ECO:0000313" key="2">
    <source>
        <dbReference type="Proteomes" id="UP000828390"/>
    </source>
</evidence>
<organism evidence="1 2">
    <name type="scientific">Dreissena polymorpha</name>
    <name type="common">Zebra mussel</name>
    <name type="synonym">Mytilus polymorpha</name>
    <dbReference type="NCBI Taxonomy" id="45954"/>
    <lineage>
        <taxon>Eukaryota</taxon>
        <taxon>Metazoa</taxon>
        <taxon>Spiralia</taxon>
        <taxon>Lophotrochozoa</taxon>
        <taxon>Mollusca</taxon>
        <taxon>Bivalvia</taxon>
        <taxon>Autobranchia</taxon>
        <taxon>Heteroconchia</taxon>
        <taxon>Euheterodonta</taxon>
        <taxon>Imparidentia</taxon>
        <taxon>Neoheterodontei</taxon>
        <taxon>Myida</taxon>
        <taxon>Dreissenoidea</taxon>
        <taxon>Dreissenidae</taxon>
        <taxon>Dreissena</taxon>
    </lineage>
</organism>
<dbReference type="Proteomes" id="UP000828390">
    <property type="component" value="Unassembled WGS sequence"/>
</dbReference>